<proteinExistence type="predicted"/>
<protein>
    <recommendedName>
        <fullName evidence="4">SAM domain-containing protein</fullName>
    </recommendedName>
</protein>
<reference evidence="2" key="1">
    <citation type="submission" date="2023-03" db="EMBL/GenBank/DDBJ databases">
        <title>Massive genome expansion in bonnet fungi (Mycena s.s.) driven by repeated elements and novel gene families across ecological guilds.</title>
        <authorList>
            <consortium name="Lawrence Berkeley National Laboratory"/>
            <person name="Harder C.B."/>
            <person name="Miyauchi S."/>
            <person name="Viragh M."/>
            <person name="Kuo A."/>
            <person name="Thoen E."/>
            <person name="Andreopoulos B."/>
            <person name="Lu D."/>
            <person name="Skrede I."/>
            <person name="Drula E."/>
            <person name="Henrissat B."/>
            <person name="Morin E."/>
            <person name="Kohler A."/>
            <person name="Barry K."/>
            <person name="LaButti K."/>
            <person name="Morin E."/>
            <person name="Salamov A."/>
            <person name="Lipzen A."/>
            <person name="Mereny Z."/>
            <person name="Hegedus B."/>
            <person name="Baldrian P."/>
            <person name="Stursova M."/>
            <person name="Weitz H."/>
            <person name="Taylor A."/>
            <person name="Grigoriev I.V."/>
            <person name="Nagy L.G."/>
            <person name="Martin F."/>
            <person name="Kauserud H."/>
        </authorList>
    </citation>
    <scope>NUCLEOTIDE SEQUENCE</scope>
    <source>
        <strain evidence="2">CBHHK067</strain>
    </source>
</reference>
<gene>
    <name evidence="2" type="ORF">B0H17DRAFT_1155142</name>
</gene>
<feature type="compositionally biased region" description="Basic and acidic residues" evidence="1">
    <location>
        <begin position="243"/>
        <end position="270"/>
    </location>
</feature>
<evidence type="ECO:0000313" key="2">
    <source>
        <dbReference type="EMBL" id="KAJ7601843.1"/>
    </source>
</evidence>
<feature type="region of interest" description="Disordered" evidence="1">
    <location>
        <begin position="379"/>
        <end position="424"/>
    </location>
</feature>
<dbReference type="Proteomes" id="UP001221757">
    <property type="component" value="Unassembled WGS sequence"/>
</dbReference>
<feature type="compositionally biased region" description="Acidic residues" evidence="1">
    <location>
        <begin position="101"/>
        <end position="128"/>
    </location>
</feature>
<evidence type="ECO:0008006" key="4">
    <source>
        <dbReference type="Google" id="ProtNLM"/>
    </source>
</evidence>
<feature type="region of interest" description="Disordered" evidence="1">
    <location>
        <begin position="1"/>
        <end position="62"/>
    </location>
</feature>
<keyword evidence="3" id="KW-1185">Reference proteome</keyword>
<feature type="region of interest" description="Disordered" evidence="1">
    <location>
        <begin position="89"/>
        <end position="133"/>
    </location>
</feature>
<dbReference type="EMBL" id="JARKIE010001471">
    <property type="protein sequence ID" value="KAJ7601843.1"/>
    <property type="molecule type" value="Genomic_DNA"/>
</dbReference>
<evidence type="ECO:0000313" key="3">
    <source>
        <dbReference type="Proteomes" id="UP001221757"/>
    </source>
</evidence>
<comment type="caution">
    <text evidence="2">The sequence shown here is derived from an EMBL/GenBank/DDBJ whole genome shotgun (WGS) entry which is preliminary data.</text>
</comment>
<evidence type="ECO:0000256" key="1">
    <source>
        <dbReference type="SAM" id="MobiDB-lite"/>
    </source>
</evidence>
<name>A0AAD7AX01_MYCRO</name>
<accession>A0AAD7AX01</accession>
<sequence>MSTNPNKRRKKPTAKRTSGKRKSKNKGLETEEEAELASPLRPAPRPRITYVSRAGHNFSACVDGGNGTNFESRMDEVFAAVVPGVNAGELRAQRMGNDEEKGSDEDKEESESDSGSDSDEESGLEDDDPCRRCSPARAAQTRKNMFIITFEVPFKGACRELEVTSITSFKAFLDKLAVCMSTRKSLLDSIAYIPSYTPRTPKPTPKLLEDKKSWKKLVEDKKKGKGTVKPFTIQIVDTSGGDPKARDGRKEVGHGGKKEKVPAAEPDPVERKEQQFYRELEQKYHCAEHDRPCAVLSDGNHYHLTNSDLAKWAYLIGQHRATKEDLPRKELKIDDAVPRQHAAKKAIRSTETPVDRDPPSWIRDILPLVGMAFGSSMHHVSSPFETPQHPPPPTPQQPSAGTSRLSAPIFDPPSSGTKRAAAEAAPGIGPWLSSLDRDIRGRGRHNLNYFQYCNKFEDNGIYDLTDMENMAAKEIGSLIGCNIGVANRLVKYATEDTDQLAKDAKRARHT</sequence>
<organism evidence="2 3">
    <name type="scientific">Mycena rosella</name>
    <name type="common">Pink bonnet</name>
    <name type="synonym">Agaricus rosellus</name>
    <dbReference type="NCBI Taxonomy" id="1033263"/>
    <lineage>
        <taxon>Eukaryota</taxon>
        <taxon>Fungi</taxon>
        <taxon>Dikarya</taxon>
        <taxon>Basidiomycota</taxon>
        <taxon>Agaricomycotina</taxon>
        <taxon>Agaricomycetes</taxon>
        <taxon>Agaricomycetidae</taxon>
        <taxon>Agaricales</taxon>
        <taxon>Marasmiineae</taxon>
        <taxon>Mycenaceae</taxon>
        <taxon>Mycena</taxon>
    </lineage>
</organism>
<feature type="region of interest" description="Disordered" evidence="1">
    <location>
        <begin position="235"/>
        <end position="270"/>
    </location>
</feature>
<dbReference type="AlphaFoldDB" id="A0AAD7AX01"/>
<feature type="compositionally biased region" description="Basic residues" evidence="1">
    <location>
        <begin position="1"/>
        <end position="25"/>
    </location>
</feature>